<name>A0A0J9C1Q7_9FIRM</name>
<keyword evidence="2 7" id="KW-0813">Transport</keyword>
<accession>A0A0J9C1Q7</accession>
<feature type="domain" description="ABC transmembrane type-1" evidence="8">
    <location>
        <begin position="68"/>
        <end position="282"/>
    </location>
</feature>
<dbReference type="OrthoDB" id="42781at2"/>
<evidence type="ECO:0000313" key="9">
    <source>
        <dbReference type="EMBL" id="KMW18326.1"/>
    </source>
</evidence>
<protein>
    <recommendedName>
        <fullName evidence="8">ABC transmembrane type-1 domain-containing protein</fullName>
    </recommendedName>
</protein>
<evidence type="ECO:0000256" key="5">
    <source>
        <dbReference type="ARBA" id="ARBA00022989"/>
    </source>
</evidence>
<evidence type="ECO:0000259" key="8">
    <source>
        <dbReference type="PROSITE" id="PS50928"/>
    </source>
</evidence>
<keyword evidence="6 7" id="KW-0472">Membrane</keyword>
<dbReference type="PROSITE" id="PS50928">
    <property type="entry name" value="ABC_TM1"/>
    <property type="match status" value="1"/>
</dbReference>
<comment type="similarity">
    <text evidence="7">Belongs to the binding-protein-dependent transport system permease family.</text>
</comment>
<dbReference type="InterPro" id="IPR000515">
    <property type="entry name" value="MetI-like"/>
</dbReference>
<dbReference type="AlphaFoldDB" id="A0A0J9C1Q7"/>
<proteinExistence type="inferred from homology"/>
<dbReference type="SUPFAM" id="SSF161098">
    <property type="entry name" value="MetI-like"/>
    <property type="match status" value="1"/>
</dbReference>
<organism evidence="9 10">
    <name type="scientific">[Clostridium] citroniae WAL-19142</name>
    <dbReference type="NCBI Taxonomy" id="742734"/>
    <lineage>
        <taxon>Bacteria</taxon>
        <taxon>Bacillati</taxon>
        <taxon>Bacillota</taxon>
        <taxon>Clostridia</taxon>
        <taxon>Lachnospirales</taxon>
        <taxon>Lachnospiraceae</taxon>
        <taxon>Enterocloster</taxon>
    </lineage>
</organism>
<comment type="subcellular location">
    <subcellularLocation>
        <location evidence="1 7">Cell membrane</location>
        <topology evidence="1 7">Multi-pass membrane protein</topology>
    </subcellularLocation>
</comment>
<dbReference type="Gene3D" id="1.10.3720.10">
    <property type="entry name" value="MetI-like"/>
    <property type="match status" value="1"/>
</dbReference>
<dbReference type="PANTHER" id="PTHR43227">
    <property type="entry name" value="BLL4140 PROTEIN"/>
    <property type="match status" value="1"/>
</dbReference>
<dbReference type="GeneID" id="93162231"/>
<feature type="transmembrane region" description="Helical" evidence="7">
    <location>
        <begin position="261"/>
        <end position="282"/>
    </location>
</feature>
<evidence type="ECO:0000313" key="10">
    <source>
        <dbReference type="Proteomes" id="UP000037392"/>
    </source>
</evidence>
<keyword evidence="4 7" id="KW-0812">Transmembrane</keyword>
<evidence type="ECO:0000256" key="2">
    <source>
        <dbReference type="ARBA" id="ARBA00022448"/>
    </source>
</evidence>
<dbReference type="CDD" id="cd06261">
    <property type="entry name" value="TM_PBP2"/>
    <property type="match status" value="1"/>
</dbReference>
<dbReference type="GO" id="GO:0005886">
    <property type="term" value="C:plasma membrane"/>
    <property type="evidence" value="ECO:0007669"/>
    <property type="project" value="UniProtKB-SubCell"/>
</dbReference>
<feature type="transmembrane region" description="Helical" evidence="7">
    <location>
        <begin position="12"/>
        <end position="35"/>
    </location>
</feature>
<feature type="transmembrane region" description="Helical" evidence="7">
    <location>
        <begin position="155"/>
        <end position="174"/>
    </location>
</feature>
<evidence type="ECO:0000256" key="6">
    <source>
        <dbReference type="ARBA" id="ARBA00023136"/>
    </source>
</evidence>
<evidence type="ECO:0000256" key="1">
    <source>
        <dbReference type="ARBA" id="ARBA00004651"/>
    </source>
</evidence>
<dbReference type="InterPro" id="IPR035906">
    <property type="entry name" value="MetI-like_sf"/>
</dbReference>
<sequence>MNKVLSNKKTIAIFILPAFLLYGVFVLIPIIYNIYLSMFQTDLMGKKNFVLFRNYMNLLNDKIFLKALKNNGMLVVGSLLAHLPLALLFGNSIFIKIRGSRFFQSIFFLPSVICGAGVGLLFNMIYNSEFGLLNTFLDLIRLSGLKHAWLSEEKTVMLALIIVVMWKYVGYHMVIQLAAMKSIPDSLFEAARIDGATTWQQFTKITYPLIKHVIKIDVVLIITGSLKYFDLVWTMTKGGPNHASEVMATYMYYQGFRTMKFGYASAIGLVLLVLCMLVIWGVNRLIRTEKLEY</sequence>
<dbReference type="EMBL" id="ADLK01000024">
    <property type="protein sequence ID" value="KMW18326.1"/>
    <property type="molecule type" value="Genomic_DNA"/>
</dbReference>
<dbReference type="RefSeq" id="WP_048930203.1">
    <property type="nucleotide sequence ID" value="NZ_KQ235879.1"/>
</dbReference>
<gene>
    <name evidence="9" type="ORF">HMPREF9470_03236</name>
</gene>
<dbReference type="GO" id="GO:0055085">
    <property type="term" value="P:transmembrane transport"/>
    <property type="evidence" value="ECO:0007669"/>
    <property type="project" value="InterPro"/>
</dbReference>
<dbReference type="PANTHER" id="PTHR43227:SF11">
    <property type="entry name" value="BLL4140 PROTEIN"/>
    <property type="match status" value="1"/>
</dbReference>
<dbReference type="InterPro" id="IPR050809">
    <property type="entry name" value="UgpAE/MalFG_permease"/>
</dbReference>
<evidence type="ECO:0000256" key="4">
    <source>
        <dbReference type="ARBA" id="ARBA00022692"/>
    </source>
</evidence>
<dbReference type="Proteomes" id="UP000037392">
    <property type="component" value="Unassembled WGS sequence"/>
</dbReference>
<keyword evidence="3" id="KW-1003">Cell membrane</keyword>
<feature type="transmembrane region" description="Helical" evidence="7">
    <location>
        <begin position="72"/>
        <end position="94"/>
    </location>
</feature>
<feature type="transmembrane region" description="Helical" evidence="7">
    <location>
        <begin position="106"/>
        <end position="126"/>
    </location>
</feature>
<comment type="caution">
    <text evidence="9">The sequence shown here is derived from an EMBL/GenBank/DDBJ whole genome shotgun (WGS) entry which is preliminary data.</text>
</comment>
<evidence type="ECO:0000256" key="7">
    <source>
        <dbReference type="RuleBase" id="RU363032"/>
    </source>
</evidence>
<keyword evidence="5 7" id="KW-1133">Transmembrane helix</keyword>
<reference evidence="9 10" key="1">
    <citation type="submission" date="2011-04" db="EMBL/GenBank/DDBJ databases">
        <title>The Genome Sequence of Clostridium citroniae WAL-19142.</title>
        <authorList>
            <consortium name="The Broad Institute Genome Sequencing Platform"/>
            <person name="Earl A."/>
            <person name="Ward D."/>
            <person name="Feldgarden M."/>
            <person name="Gevers D."/>
            <person name="Warren Y.A."/>
            <person name="Tyrrell K.L."/>
            <person name="Citron D.M."/>
            <person name="Goldstein E.J."/>
            <person name="Daigneault M."/>
            <person name="Allen-Vercoe E."/>
            <person name="Young S.K."/>
            <person name="Zeng Q."/>
            <person name="Gargeya S."/>
            <person name="Fitzgerald M."/>
            <person name="Haas B."/>
            <person name="Abouelleil A."/>
            <person name="Alvarado L."/>
            <person name="Arachchi H.M."/>
            <person name="Berlin A."/>
            <person name="Brown A."/>
            <person name="Chapman S.B."/>
            <person name="Chen Z."/>
            <person name="Dunbar C."/>
            <person name="Freedman E."/>
            <person name="Gearin G."/>
            <person name="Gellesch M."/>
            <person name="Goldberg J."/>
            <person name="Griggs A."/>
            <person name="Gujja S."/>
            <person name="Heilman E.R."/>
            <person name="Heiman D."/>
            <person name="Howarth C."/>
            <person name="Larson L."/>
            <person name="Lui A."/>
            <person name="MacDonald P.J."/>
            <person name="Mehta T."/>
            <person name="Montmayeur A."/>
            <person name="Murphy C."/>
            <person name="Neiman D."/>
            <person name="Pearson M."/>
            <person name="Priest M."/>
            <person name="Roberts A."/>
            <person name="Saif S."/>
            <person name="Shea T."/>
            <person name="Shenoy N."/>
            <person name="Sisk P."/>
            <person name="Stolte C."/>
            <person name="Sykes S."/>
            <person name="White J."/>
            <person name="Yandava C."/>
            <person name="Wortman J."/>
            <person name="Nusbaum C."/>
            <person name="Birren B."/>
        </authorList>
    </citation>
    <scope>NUCLEOTIDE SEQUENCE [LARGE SCALE GENOMIC DNA]</scope>
    <source>
        <strain evidence="9 10">WAL-19142</strain>
    </source>
</reference>
<dbReference type="Pfam" id="PF00528">
    <property type="entry name" value="BPD_transp_1"/>
    <property type="match status" value="1"/>
</dbReference>
<dbReference type="PATRIC" id="fig|742734.4.peg.3466"/>
<evidence type="ECO:0000256" key="3">
    <source>
        <dbReference type="ARBA" id="ARBA00022475"/>
    </source>
</evidence>